<reference evidence="1" key="1">
    <citation type="submission" date="2022-07" db="EMBL/GenBank/DDBJ databases">
        <title>Phylogenomic reconstructions and comparative analyses of Kickxellomycotina fungi.</title>
        <authorList>
            <person name="Reynolds N.K."/>
            <person name="Stajich J.E."/>
            <person name="Barry K."/>
            <person name="Grigoriev I.V."/>
            <person name="Crous P."/>
            <person name="Smith M.E."/>
        </authorList>
    </citation>
    <scope>NUCLEOTIDE SEQUENCE</scope>
    <source>
        <strain evidence="1">BCRC 34780</strain>
    </source>
</reference>
<keyword evidence="2" id="KW-1185">Reference proteome</keyword>
<gene>
    <name evidence="1" type="ORF">H4R21_001118</name>
</gene>
<evidence type="ECO:0000313" key="2">
    <source>
        <dbReference type="Proteomes" id="UP001140087"/>
    </source>
</evidence>
<protein>
    <submittedName>
        <fullName evidence="1">Uncharacterized protein</fullName>
    </submittedName>
</protein>
<comment type="caution">
    <text evidence="1">The sequence shown here is derived from an EMBL/GenBank/DDBJ whole genome shotgun (WGS) entry which is preliminary data.</text>
</comment>
<proteinExistence type="predicted"/>
<organism evidence="1 2">
    <name type="scientific">Coemansia helicoidea</name>
    <dbReference type="NCBI Taxonomy" id="1286919"/>
    <lineage>
        <taxon>Eukaryota</taxon>
        <taxon>Fungi</taxon>
        <taxon>Fungi incertae sedis</taxon>
        <taxon>Zoopagomycota</taxon>
        <taxon>Kickxellomycotina</taxon>
        <taxon>Kickxellomycetes</taxon>
        <taxon>Kickxellales</taxon>
        <taxon>Kickxellaceae</taxon>
        <taxon>Coemansia</taxon>
    </lineage>
</organism>
<dbReference type="EMBL" id="JANBUN010000209">
    <property type="protein sequence ID" value="KAJ2805806.1"/>
    <property type="molecule type" value="Genomic_DNA"/>
</dbReference>
<evidence type="ECO:0000313" key="1">
    <source>
        <dbReference type="EMBL" id="KAJ2805806.1"/>
    </source>
</evidence>
<dbReference type="Proteomes" id="UP001140087">
    <property type="component" value="Unassembled WGS sequence"/>
</dbReference>
<sequence length="555" mass="59578">MAKFSRLVRDRFQEAFADADALQRIPVFCKPEALKAGSLVRFRCMVQDPSYGEELHLSVARIVNPETGETQQKFSQYTDAEHCLPDGWEVDYGSPGNVFTEKEVAYCVSVPGLNPWAQLETPASLESAMDALSLATGSAEEGGSAAAAAVEADELKYPLRGERHTAAMVKFYSPSAAPKVSTVVDVVGIFELGHNSRAKDADGERAAWPCIHAIYWSEAAPGRLVPGVSAPVCGEYADRRAMCLAHLASILGGDELAAQYLLLHLLSRTVCVQDATVGKFSLNLVGMPAQAKAPAEPARFALSGPAARRIGDAVAQLVPLSVEVPFELALLNRAAFAPSAEQGDLQAGVLQLASGTEVVCDETCLHEGTLGERGVRNLHALQTAILSQSVGYAYPYQTIEMPTDLRVLVLSVGKSILHNDCGVHLSKDAAQFLARVQAGEAAELRPLDPMHAEQLRQYLETARSLEFTIPKDVSDAISGEYADMRRAAHEQGARLMTQEELALTVTVARLVSISKGEARLSRASWQEARALERARAERAAQAKGPRPASASPPPS</sequence>
<name>A0ACC1LE00_9FUNG</name>
<accession>A0ACC1LE00</accession>